<dbReference type="InterPro" id="IPR013096">
    <property type="entry name" value="Cupin_2"/>
</dbReference>
<keyword evidence="1" id="KW-0479">Metal-binding</keyword>
<proteinExistence type="predicted"/>
<reference evidence="4" key="1">
    <citation type="journal article" date="2019" name="Int. J. Syst. Evol. Microbiol.">
        <title>The Global Catalogue of Microorganisms (GCM) 10K type strain sequencing project: providing services to taxonomists for standard genome sequencing and annotation.</title>
        <authorList>
            <consortium name="The Broad Institute Genomics Platform"/>
            <consortium name="The Broad Institute Genome Sequencing Center for Infectious Disease"/>
            <person name="Wu L."/>
            <person name="Ma J."/>
        </authorList>
    </citation>
    <scope>NUCLEOTIDE SEQUENCE [LARGE SCALE GENOMIC DNA]</scope>
    <source>
        <strain evidence="4">CCM 7043</strain>
    </source>
</reference>
<dbReference type="InterPro" id="IPR014710">
    <property type="entry name" value="RmlC-like_jellyroll"/>
</dbReference>
<dbReference type="Gene3D" id="2.60.120.10">
    <property type="entry name" value="Jelly Rolls"/>
    <property type="match status" value="1"/>
</dbReference>
<evidence type="ECO:0000259" key="2">
    <source>
        <dbReference type="Pfam" id="PF07883"/>
    </source>
</evidence>
<feature type="domain" description="Cupin type-2" evidence="2">
    <location>
        <begin position="39"/>
        <end position="111"/>
    </location>
</feature>
<dbReference type="EMBL" id="JBHUCO010000015">
    <property type="protein sequence ID" value="MFD1519144.1"/>
    <property type="molecule type" value="Genomic_DNA"/>
</dbReference>
<gene>
    <name evidence="3" type="ORF">ACFSJD_16740</name>
</gene>
<dbReference type="Proteomes" id="UP001597114">
    <property type="component" value="Unassembled WGS sequence"/>
</dbReference>
<evidence type="ECO:0000313" key="3">
    <source>
        <dbReference type="EMBL" id="MFD1519144.1"/>
    </source>
</evidence>
<name>A0ABW4EYI7_9PSEU</name>
<dbReference type="InterPro" id="IPR011051">
    <property type="entry name" value="RmlC_Cupin_sf"/>
</dbReference>
<evidence type="ECO:0000256" key="1">
    <source>
        <dbReference type="ARBA" id="ARBA00022723"/>
    </source>
</evidence>
<dbReference type="Pfam" id="PF07883">
    <property type="entry name" value="Cupin_2"/>
    <property type="match status" value="1"/>
</dbReference>
<accession>A0ABW4EYI7</accession>
<sequence>MHERAATGSFDYVMHGGAAPMHLQWYFRESSQLPVAVQLWGLPPGGSEGMHSHPRDKPLEELYLVLSGRVEMMVDEINHRLQPGDAILAPPGSRHDLRNTGEESAQVLVVWGAPGAGIDWSAYASGRAARAAAPVGNADCHPSCGTP</sequence>
<keyword evidence="4" id="KW-1185">Reference proteome</keyword>
<comment type="caution">
    <text evidence="3">The sequence shown here is derived from an EMBL/GenBank/DDBJ whole genome shotgun (WGS) entry which is preliminary data.</text>
</comment>
<dbReference type="RefSeq" id="WP_344718655.1">
    <property type="nucleotide sequence ID" value="NZ_BAAAUS010000001.1"/>
</dbReference>
<dbReference type="PANTHER" id="PTHR35848">
    <property type="entry name" value="OXALATE-BINDING PROTEIN"/>
    <property type="match status" value="1"/>
</dbReference>
<organism evidence="3 4">
    <name type="scientific">Pseudonocardia yunnanensis</name>
    <dbReference type="NCBI Taxonomy" id="58107"/>
    <lineage>
        <taxon>Bacteria</taxon>
        <taxon>Bacillati</taxon>
        <taxon>Actinomycetota</taxon>
        <taxon>Actinomycetes</taxon>
        <taxon>Pseudonocardiales</taxon>
        <taxon>Pseudonocardiaceae</taxon>
        <taxon>Pseudonocardia</taxon>
    </lineage>
</organism>
<evidence type="ECO:0000313" key="4">
    <source>
        <dbReference type="Proteomes" id="UP001597114"/>
    </source>
</evidence>
<dbReference type="InterPro" id="IPR051610">
    <property type="entry name" value="GPI/OXD"/>
</dbReference>
<protein>
    <submittedName>
        <fullName evidence="3">Cupin domain-containing protein</fullName>
    </submittedName>
</protein>
<dbReference type="SUPFAM" id="SSF51182">
    <property type="entry name" value="RmlC-like cupins"/>
    <property type="match status" value="1"/>
</dbReference>